<keyword evidence="4 5" id="KW-0472">Membrane</keyword>
<dbReference type="EMBL" id="JAJHUN010000011">
    <property type="protein sequence ID" value="KAJ4144396.1"/>
    <property type="molecule type" value="Genomic_DNA"/>
</dbReference>
<evidence type="ECO:0000256" key="5">
    <source>
        <dbReference type="SAM" id="Phobius"/>
    </source>
</evidence>
<dbReference type="Proteomes" id="UP001144673">
    <property type="component" value="Chromosome 2"/>
</dbReference>
<evidence type="ECO:0000256" key="4">
    <source>
        <dbReference type="ARBA" id="ARBA00023136"/>
    </source>
</evidence>
<evidence type="ECO:0000313" key="7">
    <source>
        <dbReference type="Proteomes" id="UP001144673"/>
    </source>
</evidence>
<feature type="transmembrane region" description="Helical" evidence="5">
    <location>
        <begin position="274"/>
        <end position="290"/>
    </location>
</feature>
<feature type="transmembrane region" description="Helical" evidence="5">
    <location>
        <begin position="199"/>
        <end position="223"/>
    </location>
</feature>
<evidence type="ECO:0000256" key="3">
    <source>
        <dbReference type="ARBA" id="ARBA00022989"/>
    </source>
</evidence>
<feature type="transmembrane region" description="Helical" evidence="5">
    <location>
        <begin position="95"/>
        <end position="117"/>
    </location>
</feature>
<name>A0A9W8Q151_AKAMU</name>
<feature type="transmembrane region" description="Helical" evidence="5">
    <location>
        <begin position="235"/>
        <end position="254"/>
    </location>
</feature>
<dbReference type="KEGG" id="amus:LMH87_003280"/>
<dbReference type="Pfam" id="PF07690">
    <property type="entry name" value="MFS_1"/>
    <property type="match status" value="1"/>
</dbReference>
<protein>
    <recommendedName>
        <fullName evidence="8">MFS transporter</fullName>
    </recommendedName>
</protein>
<keyword evidence="2 5" id="KW-0812">Transmembrane</keyword>
<dbReference type="PANTHER" id="PTHR23507:SF1">
    <property type="entry name" value="FI18259P1-RELATED"/>
    <property type="match status" value="1"/>
</dbReference>
<dbReference type="PANTHER" id="PTHR23507">
    <property type="entry name" value="ZGC:174356"/>
    <property type="match status" value="1"/>
</dbReference>
<dbReference type="Gene3D" id="1.20.1250.20">
    <property type="entry name" value="MFS general substrate transporter like domains"/>
    <property type="match status" value="1"/>
</dbReference>
<comment type="caution">
    <text evidence="6">The sequence shown here is derived from an EMBL/GenBank/DDBJ whole genome shotgun (WGS) entry which is preliminary data.</text>
</comment>
<dbReference type="GO" id="GO:0022857">
    <property type="term" value="F:transmembrane transporter activity"/>
    <property type="evidence" value="ECO:0007669"/>
    <property type="project" value="InterPro"/>
</dbReference>
<comment type="subcellular location">
    <subcellularLocation>
        <location evidence="1">Membrane</location>
        <topology evidence="1">Multi-pass membrane protein</topology>
    </subcellularLocation>
</comment>
<feature type="transmembrane region" description="Helical" evidence="5">
    <location>
        <begin position="58"/>
        <end position="83"/>
    </location>
</feature>
<dbReference type="InterPro" id="IPR011701">
    <property type="entry name" value="MFS"/>
</dbReference>
<proteinExistence type="predicted"/>
<dbReference type="GO" id="GO:0016020">
    <property type="term" value="C:membrane"/>
    <property type="evidence" value="ECO:0007669"/>
    <property type="project" value="UniProtKB-SubCell"/>
</dbReference>
<dbReference type="RefSeq" id="XP_056048066.1">
    <property type="nucleotide sequence ID" value="XM_056204182.1"/>
</dbReference>
<feature type="transmembrane region" description="Helical" evidence="5">
    <location>
        <begin position="296"/>
        <end position="315"/>
    </location>
</feature>
<evidence type="ECO:0000256" key="2">
    <source>
        <dbReference type="ARBA" id="ARBA00022692"/>
    </source>
</evidence>
<gene>
    <name evidence="6" type="ORF">LMH87_003280</name>
</gene>
<keyword evidence="3 5" id="KW-1133">Transmembrane helix</keyword>
<accession>A0A9W8Q151</accession>
<feature type="transmembrane region" description="Helical" evidence="5">
    <location>
        <begin position="123"/>
        <end position="143"/>
    </location>
</feature>
<evidence type="ECO:0008006" key="8">
    <source>
        <dbReference type="Google" id="ProtNLM"/>
    </source>
</evidence>
<organism evidence="6 7">
    <name type="scientific">Akanthomyces muscarius</name>
    <name type="common">Entomopathogenic fungus</name>
    <name type="synonym">Lecanicillium muscarium</name>
    <dbReference type="NCBI Taxonomy" id="2231603"/>
    <lineage>
        <taxon>Eukaryota</taxon>
        <taxon>Fungi</taxon>
        <taxon>Dikarya</taxon>
        <taxon>Ascomycota</taxon>
        <taxon>Pezizomycotina</taxon>
        <taxon>Sordariomycetes</taxon>
        <taxon>Hypocreomycetidae</taxon>
        <taxon>Hypocreales</taxon>
        <taxon>Cordycipitaceae</taxon>
        <taxon>Akanthomyces</taxon>
    </lineage>
</organism>
<dbReference type="SUPFAM" id="SSF103473">
    <property type="entry name" value="MFS general substrate transporter"/>
    <property type="match status" value="1"/>
</dbReference>
<sequence length="408" mass="44299">METTFERFPVFCLAFLTALRQMSTVGDSLRFSLSWGCTLYPIADVLICLNSDILSPRWIWTVPITTIVGGGAADFPTMLYTIVSDAAPRSKRAGAFVVLTTAPVLGRFASAPALYWLMNYGEWHCVLFAIAAWFPALLIIMMVPETLHIKESLEESRLNAPASSAFSQSFAAALRSKLQSMSKTAAASLRQMFWEDSKLCLLLLSTLSLEVGRFLVVGILPQYMTKRYELAWKEASLWLAIKSVLQVVVGLLFLPIASQHLTKAGMPAVTKDAWVARIGLLLAMAGYIIAGLADRLLLFLVGTVISSFSIGVEPAMRSLLIATAPNSGSGALFSTLQVMLSLGIITAGPIIAASFRLGLHMDQEWLGIPLLLSSIVMPPTATLLFALKFKDSSGRIALDRDPDSGDNE</sequence>
<dbReference type="GeneID" id="80890439"/>
<dbReference type="AlphaFoldDB" id="A0A9W8Q151"/>
<dbReference type="InterPro" id="IPR036259">
    <property type="entry name" value="MFS_trans_sf"/>
</dbReference>
<feature type="transmembrane region" description="Helical" evidence="5">
    <location>
        <begin position="336"/>
        <end position="359"/>
    </location>
</feature>
<keyword evidence="7" id="KW-1185">Reference proteome</keyword>
<evidence type="ECO:0000313" key="6">
    <source>
        <dbReference type="EMBL" id="KAJ4144396.1"/>
    </source>
</evidence>
<feature type="transmembrane region" description="Helical" evidence="5">
    <location>
        <begin position="365"/>
        <end position="387"/>
    </location>
</feature>
<reference evidence="6" key="1">
    <citation type="journal article" date="2023" name="Access Microbiol">
        <title>De-novo genome assembly for Akanthomyces muscarius, a biocontrol agent of insect agricultural pests.</title>
        <authorList>
            <person name="Erdos Z."/>
            <person name="Studholme D.J."/>
            <person name="Raymond B."/>
            <person name="Sharma M."/>
        </authorList>
    </citation>
    <scope>NUCLEOTIDE SEQUENCE</scope>
    <source>
        <strain evidence="6">Ve6</strain>
    </source>
</reference>
<evidence type="ECO:0000256" key="1">
    <source>
        <dbReference type="ARBA" id="ARBA00004141"/>
    </source>
</evidence>